<accession>A0A504YBQ6</accession>
<sequence>MLSPGNSSDTSASGTTQCVIRQVGPITAIYAPDKDALEASAERMSSPTPPIRFPNEREIVIRSPTNGNRITDIETTFSAEFYTPRQMSNSLNWSASTSFAWNLPPESPNGRYI</sequence>
<dbReference type="AlphaFoldDB" id="A0A504YBQ6"/>
<keyword evidence="2" id="KW-1185">Reference proteome</keyword>
<evidence type="ECO:0000313" key="2">
    <source>
        <dbReference type="Proteomes" id="UP000316759"/>
    </source>
</evidence>
<dbReference type="EMBL" id="SUNJ01012005">
    <property type="protein sequence ID" value="TPP58453.1"/>
    <property type="molecule type" value="Genomic_DNA"/>
</dbReference>
<comment type="caution">
    <text evidence="1">The sequence shown here is derived from an EMBL/GenBank/DDBJ whole genome shotgun (WGS) entry which is preliminary data.</text>
</comment>
<reference evidence="1 2" key="1">
    <citation type="submission" date="2019-04" db="EMBL/GenBank/DDBJ databases">
        <title>Annotation for the trematode Fasciola gigantica.</title>
        <authorList>
            <person name="Choi Y.-J."/>
        </authorList>
    </citation>
    <scope>NUCLEOTIDE SEQUENCE [LARGE SCALE GENOMIC DNA]</scope>
    <source>
        <strain evidence="1">Uganda_cow_1</strain>
    </source>
</reference>
<protein>
    <submittedName>
        <fullName evidence="1">Uncharacterized protein</fullName>
    </submittedName>
</protein>
<organism evidence="1 2">
    <name type="scientific">Fasciola gigantica</name>
    <name type="common">Giant liver fluke</name>
    <dbReference type="NCBI Taxonomy" id="46835"/>
    <lineage>
        <taxon>Eukaryota</taxon>
        <taxon>Metazoa</taxon>
        <taxon>Spiralia</taxon>
        <taxon>Lophotrochozoa</taxon>
        <taxon>Platyhelminthes</taxon>
        <taxon>Trematoda</taxon>
        <taxon>Digenea</taxon>
        <taxon>Plagiorchiida</taxon>
        <taxon>Echinostomata</taxon>
        <taxon>Echinostomatoidea</taxon>
        <taxon>Fasciolidae</taxon>
        <taxon>Fasciola</taxon>
    </lineage>
</organism>
<name>A0A504YBQ6_FASGI</name>
<gene>
    <name evidence="1" type="ORF">FGIG_03558</name>
</gene>
<proteinExistence type="predicted"/>
<dbReference type="Proteomes" id="UP000316759">
    <property type="component" value="Unassembled WGS sequence"/>
</dbReference>
<evidence type="ECO:0000313" key="1">
    <source>
        <dbReference type="EMBL" id="TPP58453.1"/>
    </source>
</evidence>